<dbReference type="EMBL" id="SRXT01000005">
    <property type="protein sequence ID" value="TGX52718.1"/>
    <property type="molecule type" value="Genomic_DNA"/>
</dbReference>
<keyword evidence="4" id="KW-0378">Hydrolase</keyword>
<dbReference type="PROSITE" id="PS51462">
    <property type="entry name" value="NUDIX"/>
    <property type="match status" value="1"/>
</dbReference>
<proteinExistence type="predicted"/>
<dbReference type="InterPro" id="IPR039121">
    <property type="entry name" value="NUDT19"/>
</dbReference>
<organism evidence="8 9">
    <name type="scientific">Sphingomonas gei</name>
    <dbReference type="NCBI Taxonomy" id="1395960"/>
    <lineage>
        <taxon>Bacteria</taxon>
        <taxon>Pseudomonadati</taxon>
        <taxon>Pseudomonadota</taxon>
        <taxon>Alphaproteobacteria</taxon>
        <taxon>Sphingomonadales</taxon>
        <taxon>Sphingomonadaceae</taxon>
        <taxon>Sphingomonas</taxon>
    </lineage>
</organism>
<evidence type="ECO:0000256" key="2">
    <source>
        <dbReference type="ARBA" id="ARBA00001946"/>
    </source>
</evidence>
<keyword evidence="9" id="KW-1185">Reference proteome</keyword>
<evidence type="ECO:0000259" key="7">
    <source>
        <dbReference type="PROSITE" id="PS51462"/>
    </source>
</evidence>
<keyword evidence="5" id="KW-0460">Magnesium</keyword>
<keyword evidence="3" id="KW-0479">Metal-binding</keyword>
<dbReference type="CDD" id="cd18870">
    <property type="entry name" value="NUDIX_AcylCoAdiphos_Nudt19"/>
    <property type="match status" value="1"/>
</dbReference>
<reference evidence="8 9" key="1">
    <citation type="submission" date="2019-04" db="EMBL/GenBank/DDBJ databases">
        <title>Sphingomonas psychrotolerans sp. nov., isolated from soil in the Tianshan Mountains, Xinjiang, China.</title>
        <authorList>
            <person name="Luo Y."/>
            <person name="Sheng H."/>
        </authorList>
    </citation>
    <scope>NUCLEOTIDE SEQUENCE [LARGE SCALE GENOMIC DNA]</scope>
    <source>
        <strain evidence="8 9">ZFGT-11</strain>
    </source>
</reference>
<dbReference type="GO" id="GO:0046872">
    <property type="term" value="F:metal ion binding"/>
    <property type="evidence" value="ECO:0007669"/>
    <property type="project" value="UniProtKB-KW"/>
</dbReference>
<dbReference type="PANTHER" id="PTHR12318">
    <property type="entry name" value="TESTOSTERONE-REGULATED PROTEIN RP2"/>
    <property type="match status" value="1"/>
</dbReference>
<evidence type="ECO:0000256" key="6">
    <source>
        <dbReference type="ARBA" id="ARBA00023211"/>
    </source>
</evidence>
<keyword evidence="6" id="KW-0464">Manganese</keyword>
<dbReference type="AlphaFoldDB" id="A0A4S1X9S6"/>
<dbReference type="RefSeq" id="WP_135964427.1">
    <property type="nucleotide sequence ID" value="NZ_SRXT01000005.1"/>
</dbReference>
<comment type="cofactor">
    <cofactor evidence="2">
        <name>Mg(2+)</name>
        <dbReference type="ChEBI" id="CHEBI:18420"/>
    </cofactor>
</comment>
<dbReference type="Gene3D" id="3.90.79.10">
    <property type="entry name" value="Nucleoside Triphosphate Pyrophosphohydrolase"/>
    <property type="match status" value="1"/>
</dbReference>
<name>A0A4S1X9S6_9SPHN</name>
<dbReference type="OrthoDB" id="7183442at2"/>
<dbReference type="GO" id="GO:0016818">
    <property type="term" value="F:hydrolase activity, acting on acid anhydrides, in phosphorus-containing anhydrides"/>
    <property type="evidence" value="ECO:0007669"/>
    <property type="project" value="InterPro"/>
</dbReference>
<accession>A0A4S1X9S6</accession>
<dbReference type="InterPro" id="IPR015797">
    <property type="entry name" value="NUDIX_hydrolase-like_dom_sf"/>
</dbReference>
<dbReference type="SUPFAM" id="SSF55811">
    <property type="entry name" value="Nudix"/>
    <property type="match status" value="1"/>
</dbReference>
<evidence type="ECO:0000256" key="4">
    <source>
        <dbReference type="ARBA" id="ARBA00022801"/>
    </source>
</evidence>
<gene>
    <name evidence="8" type="ORF">E5A73_13810</name>
</gene>
<evidence type="ECO:0000256" key="3">
    <source>
        <dbReference type="ARBA" id="ARBA00022723"/>
    </source>
</evidence>
<dbReference type="InterPro" id="IPR000086">
    <property type="entry name" value="NUDIX_hydrolase_dom"/>
</dbReference>
<feature type="domain" description="Nudix hydrolase" evidence="7">
    <location>
        <begin position="5"/>
        <end position="188"/>
    </location>
</feature>
<sequence length="248" mass="26667">MAEPEAIPAATVIVMRETAGGPPELLIVERARAMSFAGGALVFPGGRVDPADDALAATLEGDRDDLAARIAAVRETIEEAGVAVGVRVPADAIPDLQRRLYAGEAMAALLDEFHGTLDLDALHFFARWLPAGVHHKVFDTRFYLARAPEGAEPVVDGNENVRLFWATARAVLDAADRGEATIIFPTRRNLERLALFASFADAAADARARPVRVVTPWIEARDDGDHLCIPDDLGYPVTSELLARAVRA</sequence>
<protein>
    <submittedName>
        <fullName evidence="8">NUDIX domain-containing protein</fullName>
    </submittedName>
</protein>
<dbReference type="PANTHER" id="PTHR12318:SF0">
    <property type="entry name" value="ACYL-COENZYME A DIPHOSPHATASE NUDT19"/>
    <property type="match status" value="1"/>
</dbReference>
<evidence type="ECO:0000256" key="5">
    <source>
        <dbReference type="ARBA" id="ARBA00022842"/>
    </source>
</evidence>
<evidence type="ECO:0000256" key="1">
    <source>
        <dbReference type="ARBA" id="ARBA00001936"/>
    </source>
</evidence>
<dbReference type="Proteomes" id="UP000306147">
    <property type="component" value="Unassembled WGS sequence"/>
</dbReference>
<comment type="cofactor">
    <cofactor evidence="1">
        <name>Mn(2+)</name>
        <dbReference type="ChEBI" id="CHEBI:29035"/>
    </cofactor>
</comment>
<comment type="caution">
    <text evidence="8">The sequence shown here is derived from an EMBL/GenBank/DDBJ whole genome shotgun (WGS) entry which is preliminary data.</text>
</comment>
<evidence type="ECO:0000313" key="8">
    <source>
        <dbReference type="EMBL" id="TGX52718.1"/>
    </source>
</evidence>
<evidence type="ECO:0000313" key="9">
    <source>
        <dbReference type="Proteomes" id="UP000306147"/>
    </source>
</evidence>